<dbReference type="PROSITE" id="PS51266">
    <property type="entry name" value="ZF_CHY"/>
    <property type="match status" value="1"/>
</dbReference>
<evidence type="ECO:0000313" key="6">
    <source>
        <dbReference type="Proteomes" id="UP000647241"/>
    </source>
</evidence>
<dbReference type="SUPFAM" id="SSF161219">
    <property type="entry name" value="CHY zinc finger-like"/>
    <property type="match status" value="1"/>
</dbReference>
<keyword evidence="2" id="KW-0863">Zinc-finger</keyword>
<proteinExistence type="predicted"/>
<dbReference type="GO" id="GO:0008270">
    <property type="term" value="F:zinc ion binding"/>
    <property type="evidence" value="ECO:0007669"/>
    <property type="project" value="UniProtKB-KW"/>
</dbReference>
<reference evidence="5" key="1">
    <citation type="journal article" date="2014" name="Int. J. Syst. Evol. Microbiol.">
        <title>Complete genome sequence of Corynebacterium casei LMG S-19264T (=DSM 44701T), isolated from a smear-ripened cheese.</title>
        <authorList>
            <consortium name="US DOE Joint Genome Institute (JGI-PGF)"/>
            <person name="Walter F."/>
            <person name="Albersmeier A."/>
            <person name="Kalinowski J."/>
            <person name="Ruckert C."/>
        </authorList>
    </citation>
    <scope>NUCLEOTIDE SEQUENCE</scope>
    <source>
        <strain evidence="5">CGMCC 1.12997</strain>
    </source>
</reference>
<evidence type="ECO:0000256" key="3">
    <source>
        <dbReference type="ARBA" id="ARBA00022833"/>
    </source>
</evidence>
<reference evidence="5" key="2">
    <citation type="submission" date="2020-09" db="EMBL/GenBank/DDBJ databases">
        <authorList>
            <person name="Sun Q."/>
            <person name="Zhou Y."/>
        </authorList>
    </citation>
    <scope>NUCLEOTIDE SEQUENCE</scope>
    <source>
        <strain evidence="5">CGMCC 1.12997</strain>
    </source>
</reference>
<comment type="caution">
    <text evidence="5">The sequence shown here is derived from an EMBL/GenBank/DDBJ whole genome shotgun (WGS) entry which is preliminary data.</text>
</comment>
<evidence type="ECO:0000259" key="4">
    <source>
        <dbReference type="PROSITE" id="PS51266"/>
    </source>
</evidence>
<keyword evidence="6" id="KW-1185">Reference proteome</keyword>
<dbReference type="PANTHER" id="PTHR28082:SF1">
    <property type="entry name" value="HELPER OF TIM PROTEIN 13"/>
    <property type="match status" value="1"/>
</dbReference>
<dbReference type="InterPro" id="IPR037274">
    <property type="entry name" value="Znf_CHY_sf"/>
</dbReference>
<dbReference type="EMBL" id="BMGT01000001">
    <property type="protein sequence ID" value="GGG66246.1"/>
    <property type="molecule type" value="Genomic_DNA"/>
</dbReference>
<name>A0A917H3G2_9BACT</name>
<protein>
    <recommendedName>
        <fullName evidence="4">CHY-type domain-containing protein</fullName>
    </recommendedName>
</protein>
<evidence type="ECO:0000256" key="2">
    <source>
        <dbReference type="ARBA" id="ARBA00022771"/>
    </source>
</evidence>
<dbReference type="Proteomes" id="UP000647241">
    <property type="component" value="Unassembled WGS sequence"/>
</dbReference>
<dbReference type="GO" id="GO:0045041">
    <property type="term" value="P:protein import into mitochondrial intermembrane space"/>
    <property type="evidence" value="ECO:0007669"/>
    <property type="project" value="TreeGrafter"/>
</dbReference>
<dbReference type="InterPro" id="IPR008913">
    <property type="entry name" value="Znf_CHY"/>
</dbReference>
<dbReference type="Pfam" id="PF05495">
    <property type="entry name" value="zf-CHY"/>
    <property type="match status" value="1"/>
</dbReference>
<dbReference type="PANTHER" id="PTHR28082">
    <property type="entry name" value="ZINC FINGER PROTEIN"/>
    <property type="match status" value="1"/>
</dbReference>
<evidence type="ECO:0000256" key="1">
    <source>
        <dbReference type="ARBA" id="ARBA00022723"/>
    </source>
</evidence>
<keyword evidence="1" id="KW-0479">Metal-binding</keyword>
<sequence>MSMSRSEVRGINLDPQTRCIHYRTPSDIIAIRMKCCGVYYACKDCHAALADHPIEVWPRTEWDQHAILCGACGHELTIDEYMQSGYRCPHCDAAFNPGCRNHYHLYFESEP</sequence>
<dbReference type="InterPro" id="IPR016694">
    <property type="entry name" value="UCP017292"/>
</dbReference>
<gene>
    <name evidence="5" type="ORF">GCM10011585_05090</name>
</gene>
<dbReference type="PIRSF" id="PIRSF017292">
    <property type="entry name" value="UCP017292_Znf_CHY"/>
    <property type="match status" value="1"/>
</dbReference>
<organism evidence="5 6">
    <name type="scientific">Edaphobacter dinghuensis</name>
    <dbReference type="NCBI Taxonomy" id="1560005"/>
    <lineage>
        <taxon>Bacteria</taxon>
        <taxon>Pseudomonadati</taxon>
        <taxon>Acidobacteriota</taxon>
        <taxon>Terriglobia</taxon>
        <taxon>Terriglobales</taxon>
        <taxon>Acidobacteriaceae</taxon>
        <taxon>Edaphobacter</taxon>
    </lineage>
</organism>
<dbReference type="AlphaFoldDB" id="A0A917H3G2"/>
<accession>A0A917H3G2</accession>
<evidence type="ECO:0000313" key="5">
    <source>
        <dbReference type="EMBL" id="GGG66246.1"/>
    </source>
</evidence>
<feature type="domain" description="CHY-type" evidence="4">
    <location>
        <begin position="12"/>
        <end position="93"/>
    </location>
</feature>
<keyword evidence="3" id="KW-0862">Zinc</keyword>
<dbReference type="InterPro" id="IPR052604">
    <property type="entry name" value="Mito_Tim_assembly_helper"/>
</dbReference>